<evidence type="ECO:0000256" key="15">
    <source>
        <dbReference type="SAM" id="MobiDB-lite"/>
    </source>
</evidence>
<feature type="region of interest" description="Disordered" evidence="15">
    <location>
        <begin position="909"/>
        <end position="928"/>
    </location>
</feature>
<dbReference type="Pfam" id="PF00557">
    <property type="entry name" value="Peptidase_M24"/>
    <property type="match status" value="1"/>
</dbReference>
<feature type="region of interest" description="Disordered" evidence="15">
    <location>
        <begin position="778"/>
        <end position="800"/>
    </location>
</feature>
<proteinExistence type="inferred from homology"/>
<keyword evidence="9" id="KW-0378">Hydrolase</keyword>
<dbReference type="SMART" id="SM01011">
    <property type="entry name" value="AMP_N"/>
    <property type="match status" value="1"/>
</dbReference>
<evidence type="ECO:0000256" key="5">
    <source>
        <dbReference type="ARBA" id="ARBA00012574"/>
    </source>
</evidence>
<dbReference type="InterPro" id="IPR001131">
    <property type="entry name" value="Peptidase_M24B_aminopep-P_CS"/>
</dbReference>
<dbReference type="InterPro" id="IPR052433">
    <property type="entry name" value="X-Pro_dipept-like"/>
</dbReference>
<dbReference type="PANTHER" id="PTHR43226:SF3">
    <property type="entry name" value="XAA-PRO AMINOPEPTIDASE AN0832-RELATED"/>
    <property type="match status" value="1"/>
</dbReference>
<keyword evidence="10" id="KW-0482">Metalloprotease</keyword>
<reference evidence="17 18" key="1">
    <citation type="journal article" date="2018" name="Front. Microbiol.">
        <title>Genome-Wide Analysis of Corynespora cassiicola Leaf Fall Disease Putative Effectors.</title>
        <authorList>
            <person name="Lopez D."/>
            <person name="Ribeiro S."/>
            <person name="Label P."/>
            <person name="Fumanal B."/>
            <person name="Venisse J.S."/>
            <person name="Kohler A."/>
            <person name="de Oliveira R.R."/>
            <person name="Labutti K."/>
            <person name="Lipzen A."/>
            <person name="Lail K."/>
            <person name="Bauer D."/>
            <person name="Ohm R.A."/>
            <person name="Barry K.W."/>
            <person name="Spatafora J."/>
            <person name="Grigoriev I.V."/>
            <person name="Martin F.M."/>
            <person name="Pujade-Renaud V."/>
        </authorList>
    </citation>
    <scope>NUCLEOTIDE SEQUENCE [LARGE SCALE GENOMIC DNA]</scope>
    <source>
        <strain evidence="17 18">Philippines</strain>
    </source>
</reference>
<evidence type="ECO:0000313" key="17">
    <source>
        <dbReference type="EMBL" id="PSN74239.1"/>
    </source>
</evidence>
<dbReference type="Pfam" id="PF05195">
    <property type="entry name" value="AMP_N"/>
    <property type="match status" value="1"/>
</dbReference>
<evidence type="ECO:0000313" key="18">
    <source>
        <dbReference type="Proteomes" id="UP000240883"/>
    </source>
</evidence>
<evidence type="ECO:0000256" key="3">
    <source>
        <dbReference type="ARBA" id="ARBA00002443"/>
    </source>
</evidence>
<comment type="similarity">
    <text evidence="4 14">Belongs to the peptidase M24B family.</text>
</comment>
<name>A0A2T2P9A3_CORCC</name>
<dbReference type="PROSITE" id="PS00491">
    <property type="entry name" value="PROLINE_PEPTIDASE"/>
    <property type="match status" value="1"/>
</dbReference>
<dbReference type="InterPro" id="IPR007865">
    <property type="entry name" value="Aminopep_P_N"/>
</dbReference>
<keyword evidence="8 14" id="KW-0479">Metal-binding</keyword>
<dbReference type="OrthoDB" id="10261878at2759"/>
<accession>A0A2T2P9A3</accession>
<comment type="cofactor">
    <cofactor evidence="2">
        <name>Mn(2+)</name>
        <dbReference type="ChEBI" id="CHEBI:29035"/>
    </cofactor>
</comment>
<dbReference type="SUPFAM" id="SSF55920">
    <property type="entry name" value="Creatinase/aminopeptidase"/>
    <property type="match status" value="1"/>
</dbReference>
<feature type="compositionally biased region" description="Polar residues" evidence="15">
    <location>
        <begin position="580"/>
        <end position="592"/>
    </location>
</feature>
<sequence>MEPLNAYHLEDRLKSAPQEYWLHLEAKSPLEKYPAKQHARRVQEKLGADDGLIYLPGSKARNNEDSDMPAPFRQRRYFYYLSGCNEPGCHLTYDIQEDSLALFIPRIDASRVIWNGRGSTPAEAKDKYDIDEVYYVDELEDFLKGWAVYRRGNLYTLRASQTPVLPGLPVQVDLASLRPAMNLTRMVKDDHEISLIRKANDISSQAHKEVLANILKFKNEAQVQGLFLDVCISRQAKEQAYDPIAASGPNAGTLHYDANNEDFGDRQLMCLDAGCEYQLYASDITRTFPLSGDWPSLEAKNIYQLVQRMQENCIKRLAPGVRYLDLHVLAHQIAIDGLLALGILHNGTREEIYKAGTSRAFFPHGLGHHVGLEVHDVGQGDLMSVNTAFSESGKAPSIYPQNFHLPVYDSTMCMAPVHPQSGHLEEGNVVTVEPGIYFSTYALNMFYLPSPIHSKYINVEVVKRYLPVGGVRIEDDILITSKGYENLTSAPKGEAMLEIIRSQNAHWPFVSGSADLGPAPATSDESKPIFEAEALRRAPGISRAAAEPILKPLRRASTTPAEESNHRKSTDFEPFEGPSLFSNFRSSTTTEDNVQRWREATQRPARGSQHAHVTNECRIPVCGENTSEFTHAYVDMGSFGSPTNERGSSKKPMCRNCSILVQSVDRLRQSLAQNSPKPDSTPKFELGGFEKVPVVDSQSPRRTSTNFEPLRSYNEAPANPITQHGPTNPTLWQMLQSNRPRPQSQSYAPVRRSVTFDNYTSPANHMHIQGDYRLQASGPSVPASNPSPVFSQHTREMPQVQERIPTLRSRTSYSGEHTSFYEPLGTTSPVSRLSEFPACQRCSRAKIPCQRSSTTAICHSCAINNKVCANMPAVPRDTRQQFISQSGPTMDPLAMNDLSRNMARMQLFPEQSQRINPLPYPSNYKGPV</sequence>
<dbReference type="PANTHER" id="PTHR43226">
    <property type="entry name" value="XAA-PRO AMINOPEPTIDASE 3"/>
    <property type="match status" value="1"/>
</dbReference>
<dbReference type="CDD" id="cd01087">
    <property type="entry name" value="Prolidase"/>
    <property type="match status" value="1"/>
</dbReference>
<gene>
    <name evidence="17" type="ORF">BS50DRAFT_567102</name>
</gene>
<feature type="region of interest" description="Disordered" evidence="15">
    <location>
        <begin position="546"/>
        <end position="612"/>
    </location>
</feature>
<evidence type="ECO:0000259" key="16">
    <source>
        <dbReference type="SMART" id="SM01011"/>
    </source>
</evidence>
<evidence type="ECO:0000256" key="6">
    <source>
        <dbReference type="ARBA" id="ARBA00022438"/>
    </source>
</evidence>
<feature type="compositionally biased region" description="Polar residues" evidence="15">
    <location>
        <begin position="696"/>
        <end position="707"/>
    </location>
</feature>
<evidence type="ECO:0000256" key="4">
    <source>
        <dbReference type="ARBA" id="ARBA00008766"/>
    </source>
</evidence>
<evidence type="ECO:0000256" key="13">
    <source>
        <dbReference type="ARBA" id="ARBA00032413"/>
    </source>
</evidence>
<dbReference type="InterPro" id="IPR036005">
    <property type="entry name" value="Creatinase/aminopeptidase-like"/>
</dbReference>
<dbReference type="InterPro" id="IPR029149">
    <property type="entry name" value="Creatin/AminoP/Spt16_N"/>
</dbReference>
<dbReference type="STRING" id="1448308.A0A2T2P9A3"/>
<keyword evidence="18" id="KW-1185">Reference proteome</keyword>
<dbReference type="AlphaFoldDB" id="A0A2T2P9A3"/>
<feature type="domain" description="Aminopeptidase P N-terminal" evidence="16">
    <location>
        <begin position="33"/>
        <end position="165"/>
    </location>
</feature>
<organism evidence="17 18">
    <name type="scientific">Corynespora cassiicola Philippines</name>
    <dbReference type="NCBI Taxonomy" id="1448308"/>
    <lineage>
        <taxon>Eukaryota</taxon>
        <taxon>Fungi</taxon>
        <taxon>Dikarya</taxon>
        <taxon>Ascomycota</taxon>
        <taxon>Pezizomycotina</taxon>
        <taxon>Dothideomycetes</taxon>
        <taxon>Pleosporomycetidae</taxon>
        <taxon>Pleosporales</taxon>
        <taxon>Corynesporascaceae</taxon>
        <taxon>Corynespora</taxon>
    </lineage>
</organism>
<protein>
    <recommendedName>
        <fullName evidence="5">Xaa-Pro aminopeptidase</fullName>
        <ecNumber evidence="5">3.4.11.9</ecNumber>
    </recommendedName>
    <alternativeName>
        <fullName evidence="12">Aminoacylproline aminopeptidase</fullName>
    </alternativeName>
    <alternativeName>
        <fullName evidence="13">Prolidase</fullName>
    </alternativeName>
</protein>
<dbReference type="GO" id="GO:0030145">
    <property type="term" value="F:manganese ion binding"/>
    <property type="evidence" value="ECO:0007669"/>
    <property type="project" value="InterPro"/>
</dbReference>
<dbReference type="SUPFAM" id="SSF53092">
    <property type="entry name" value="Creatinase/prolidase N-terminal domain"/>
    <property type="match status" value="1"/>
</dbReference>
<evidence type="ECO:0000256" key="12">
    <source>
        <dbReference type="ARBA" id="ARBA00030849"/>
    </source>
</evidence>
<evidence type="ECO:0000256" key="1">
    <source>
        <dbReference type="ARBA" id="ARBA00001424"/>
    </source>
</evidence>
<dbReference type="Gene3D" id="3.90.230.10">
    <property type="entry name" value="Creatinase/methionine aminopeptidase superfamily"/>
    <property type="match status" value="1"/>
</dbReference>
<evidence type="ECO:0000256" key="14">
    <source>
        <dbReference type="RuleBase" id="RU000590"/>
    </source>
</evidence>
<dbReference type="EMBL" id="KZ678128">
    <property type="protein sequence ID" value="PSN74239.1"/>
    <property type="molecule type" value="Genomic_DNA"/>
</dbReference>
<dbReference type="Gene3D" id="3.40.350.10">
    <property type="entry name" value="Creatinase/prolidase N-terminal domain"/>
    <property type="match status" value="1"/>
</dbReference>
<evidence type="ECO:0000256" key="7">
    <source>
        <dbReference type="ARBA" id="ARBA00022670"/>
    </source>
</evidence>
<feature type="compositionally biased region" description="Polar residues" evidence="15">
    <location>
        <begin position="782"/>
        <end position="792"/>
    </location>
</feature>
<evidence type="ECO:0000256" key="8">
    <source>
        <dbReference type="ARBA" id="ARBA00022723"/>
    </source>
</evidence>
<feature type="region of interest" description="Disordered" evidence="15">
    <location>
        <begin position="695"/>
        <end position="724"/>
    </location>
</feature>
<keyword evidence="7" id="KW-0645">Protease</keyword>
<dbReference type="InterPro" id="IPR000994">
    <property type="entry name" value="Pept_M24"/>
</dbReference>
<dbReference type="EC" id="3.4.11.9" evidence="5"/>
<comment type="catalytic activity">
    <reaction evidence="1">
        <text>Release of any N-terminal amino acid, including proline, that is linked to proline, even from a dipeptide or tripeptide.</text>
        <dbReference type="EC" id="3.4.11.9"/>
    </reaction>
</comment>
<evidence type="ECO:0000256" key="10">
    <source>
        <dbReference type="ARBA" id="ARBA00023049"/>
    </source>
</evidence>
<comment type="function">
    <text evidence="3">Catalyzes the removal of a penultimate prolyl residue from the N-termini of peptides.</text>
</comment>
<evidence type="ECO:0000256" key="2">
    <source>
        <dbReference type="ARBA" id="ARBA00001936"/>
    </source>
</evidence>
<dbReference type="GO" id="GO:0006508">
    <property type="term" value="P:proteolysis"/>
    <property type="evidence" value="ECO:0007669"/>
    <property type="project" value="UniProtKB-KW"/>
</dbReference>
<dbReference type="GO" id="GO:0070006">
    <property type="term" value="F:metalloaminopeptidase activity"/>
    <property type="evidence" value="ECO:0007669"/>
    <property type="project" value="InterPro"/>
</dbReference>
<evidence type="ECO:0000256" key="11">
    <source>
        <dbReference type="ARBA" id="ARBA00023211"/>
    </source>
</evidence>
<dbReference type="Proteomes" id="UP000240883">
    <property type="component" value="Unassembled WGS sequence"/>
</dbReference>
<keyword evidence="11" id="KW-0464">Manganese</keyword>
<evidence type="ECO:0000256" key="9">
    <source>
        <dbReference type="ARBA" id="ARBA00022801"/>
    </source>
</evidence>
<keyword evidence="6" id="KW-0031">Aminopeptidase</keyword>